<keyword evidence="1" id="KW-0472">Membrane</keyword>
<dbReference type="PRINTS" id="PR00407">
    <property type="entry name" value="EUMOPTERIN"/>
</dbReference>
<reference evidence="3 4" key="1">
    <citation type="submission" date="2019-06" db="EMBL/GenBank/DDBJ databases">
        <authorList>
            <person name="Li F."/>
        </authorList>
    </citation>
    <scope>NUCLEOTIDE SEQUENCE [LARGE SCALE GENOMIC DNA]</scope>
    <source>
        <strain evidence="3 4">10F1D-1</strain>
    </source>
</reference>
<dbReference type="Proteomes" id="UP000316252">
    <property type="component" value="Unassembled WGS sequence"/>
</dbReference>
<dbReference type="InterPro" id="IPR008335">
    <property type="entry name" value="Mopterin_OxRdtase_euk"/>
</dbReference>
<proteinExistence type="predicted"/>
<evidence type="ECO:0000256" key="1">
    <source>
        <dbReference type="SAM" id="Phobius"/>
    </source>
</evidence>
<feature type="transmembrane region" description="Helical" evidence="1">
    <location>
        <begin position="189"/>
        <end position="207"/>
    </location>
</feature>
<feature type="transmembrane region" description="Helical" evidence="1">
    <location>
        <begin position="147"/>
        <end position="168"/>
    </location>
</feature>
<dbReference type="CDD" id="cd00321">
    <property type="entry name" value="SO_family_Moco"/>
    <property type="match status" value="1"/>
</dbReference>
<dbReference type="Gene3D" id="3.90.420.10">
    <property type="entry name" value="Oxidoreductase, molybdopterin-binding domain"/>
    <property type="match status" value="1"/>
</dbReference>
<feature type="transmembrane region" description="Helical" evidence="1">
    <location>
        <begin position="28"/>
        <end position="50"/>
    </location>
</feature>
<comment type="caution">
    <text evidence="3">The sequence shown here is derived from an EMBL/GenBank/DDBJ whole genome shotgun (WGS) entry which is preliminary data.</text>
</comment>
<organism evidence="3 4">
    <name type="scientific">Schumannella soli</name>
    <dbReference type="NCBI Taxonomy" id="2590779"/>
    <lineage>
        <taxon>Bacteria</taxon>
        <taxon>Bacillati</taxon>
        <taxon>Actinomycetota</taxon>
        <taxon>Actinomycetes</taxon>
        <taxon>Micrococcales</taxon>
        <taxon>Microbacteriaceae</taxon>
        <taxon>Schumannella</taxon>
    </lineage>
</organism>
<evidence type="ECO:0000259" key="2">
    <source>
        <dbReference type="Pfam" id="PF00174"/>
    </source>
</evidence>
<gene>
    <name evidence="3" type="ORF">FJ657_06350</name>
</gene>
<name>A0A506Y4Q3_9MICO</name>
<dbReference type="GO" id="GO:0016491">
    <property type="term" value="F:oxidoreductase activity"/>
    <property type="evidence" value="ECO:0007669"/>
    <property type="project" value="InterPro"/>
</dbReference>
<dbReference type="PANTHER" id="PTHR43032">
    <property type="entry name" value="PROTEIN-METHIONINE-SULFOXIDE REDUCTASE"/>
    <property type="match status" value="1"/>
</dbReference>
<evidence type="ECO:0000313" key="3">
    <source>
        <dbReference type="EMBL" id="TPW76550.1"/>
    </source>
</evidence>
<keyword evidence="1" id="KW-1133">Transmembrane helix</keyword>
<keyword evidence="4" id="KW-1185">Reference proteome</keyword>
<protein>
    <submittedName>
        <fullName evidence="3">Molybdopterin-dependent oxidoreductase</fullName>
    </submittedName>
</protein>
<dbReference type="InterPro" id="IPR000572">
    <property type="entry name" value="OxRdtase_Mopterin-bd_dom"/>
</dbReference>
<evidence type="ECO:0000313" key="4">
    <source>
        <dbReference type="Proteomes" id="UP000316252"/>
    </source>
</evidence>
<dbReference type="SUPFAM" id="SSF56524">
    <property type="entry name" value="Oxidoreductase molybdopterin-binding domain"/>
    <property type="match status" value="1"/>
</dbReference>
<feature type="transmembrane region" description="Helical" evidence="1">
    <location>
        <begin position="70"/>
        <end position="92"/>
    </location>
</feature>
<feature type="domain" description="Oxidoreductase molybdopterin-binding" evidence="2">
    <location>
        <begin position="247"/>
        <end position="380"/>
    </location>
</feature>
<sequence length="381" mass="41458">MADRLEPVFARLRRTSSDPVKSTRTAVVIGRLLGAAFTICFATGVFSHVLQDYPSWIVLPRPVSLYRVTQGLHVISGIASIPLLLAKLWTVYPRLFEWPPIRSLAGVLERLSIAVLVTASLVEVAIGLLNIFQVYVFPFPFRQTHYALGWIVFGSLIVHIAVKLPLIARYWRSGARDRPRAGAVVSRRGLVGIVGVMVGAVTVTTAGQTVDLLKPFNILGPRKQNLGPQGLPVNKTAMQAGVIAVAKSPEWALEVIAGDTTRSFDLMALRALPQTTVDLPIACVEGWSQMARWKGVRMRDLLEAAGAPAESDLKVRSLQRNGVTSRMEMPAGFSADPLTLVALELNGEVLDIDHGYPARVIAPGRPGALQTKWLARIEVVS</sequence>
<dbReference type="EMBL" id="VHQG01000002">
    <property type="protein sequence ID" value="TPW76550.1"/>
    <property type="molecule type" value="Genomic_DNA"/>
</dbReference>
<dbReference type="PANTHER" id="PTHR43032:SF2">
    <property type="entry name" value="BLL0505 PROTEIN"/>
    <property type="match status" value="1"/>
</dbReference>
<keyword evidence="1" id="KW-0812">Transmembrane</keyword>
<accession>A0A506Y4Q3</accession>
<dbReference type="AlphaFoldDB" id="A0A506Y4Q3"/>
<dbReference type="InterPro" id="IPR036374">
    <property type="entry name" value="OxRdtase_Mopterin-bd_sf"/>
</dbReference>
<dbReference type="Pfam" id="PF00174">
    <property type="entry name" value="Oxidored_molyb"/>
    <property type="match status" value="1"/>
</dbReference>
<dbReference type="OrthoDB" id="5241952at2"/>
<feature type="transmembrane region" description="Helical" evidence="1">
    <location>
        <begin position="113"/>
        <end position="135"/>
    </location>
</feature>